<comment type="caution">
    <text evidence="1">The sequence shown here is derived from an EMBL/GenBank/DDBJ whole genome shotgun (WGS) entry which is preliminary data.</text>
</comment>
<evidence type="ECO:0000313" key="2">
    <source>
        <dbReference type="Proteomes" id="UP001054821"/>
    </source>
</evidence>
<gene>
    <name evidence="1" type="ORF">L3X38_004190</name>
</gene>
<organism evidence="1 2">
    <name type="scientific">Prunus dulcis</name>
    <name type="common">Almond</name>
    <name type="synonym">Amygdalus dulcis</name>
    <dbReference type="NCBI Taxonomy" id="3755"/>
    <lineage>
        <taxon>Eukaryota</taxon>
        <taxon>Viridiplantae</taxon>
        <taxon>Streptophyta</taxon>
        <taxon>Embryophyta</taxon>
        <taxon>Tracheophyta</taxon>
        <taxon>Spermatophyta</taxon>
        <taxon>Magnoliopsida</taxon>
        <taxon>eudicotyledons</taxon>
        <taxon>Gunneridae</taxon>
        <taxon>Pentapetalae</taxon>
        <taxon>rosids</taxon>
        <taxon>fabids</taxon>
        <taxon>Rosales</taxon>
        <taxon>Rosaceae</taxon>
        <taxon>Amygdaloideae</taxon>
        <taxon>Amygdaleae</taxon>
        <taxon>Prunus</taxon>
    </lineage>
</organism>
<reference evidence="1 2" key="1">
    <citation type="journal article" date="2022" name="G3 (Bethesda)">
        <title>Whole-genome sequence and methylome profiling of the almond [Prunus dulcis (Mill.) D.A. Webb] cultivar 'Nonpareil'.</title>
        <authorList>
            <person name="D'Amico-Willman K.M."/>
            <person name="Ouma W.Z."/>
            <person name="Meulia T."/>
            <person name="Sideli G.M."/>
            <person name="Gradziel T.M."/>
            <person name="Fresnedo-Ramirez J."/>
        </authorList>
    </citation>
    <scope>NUCLEOTIDE SEQUENCE [LARGE SCALE GENOMIC DNA]</scope>
    <source>
        <strain evidence="1">Clone GOH B32 T37-40</strain>
    </source>
</reference>
<dbReference type="AlphaFoldDB" id="A0AAD4ZNH8"/>
<accession>A0AAD4ZNH8</accession>
<protein>
    <submittedName>
        <fullName evidence="1">Uncharacterized protein</fullName>
    </submittedName>
</protein>
<dbReference type="Proteomes" id="UP001054821">
    <property type="component" value="Chromosome 1"/>
</dbReference>
<name>A0AAD4ZNH8_PRUDU</name>
<sequence>MFLGHLYRLLDQVQFLEKGVVGTMAVETLLNSSFLQVFLWESFKGIKVSPLPYSKAKLFVDSDEGFYVPEGLPLICIWSRQMQRKDQNFLELLDDVDSFIFRPNCALLNGFKHMPLYADSDDLIEALASSITKKSVVKCRMPSFAHTR</sequence>
<evidence type="ECO:0000313" key="1">
    <source>
        <dbReference type="EMBL" id="KAI5351299.1"/>
    </source>
</evidence>
<keyword evidence="2" id="KW-1185">Reference proteome</keyword>
<proteinExistence type="predicted"/>
<dbReference type="EMBL" id="JAJFAZ020000001">
    <property type="protein sequence ID" value="KAI5351299.1"/>
    <property type="molecule type" value="Genomic_DNA"/>
</dbReference>